<accession>A0A2S2N9T4</accession>
<dbReference type="GO" id="GO:1990904">
    <property type="term" value="C:ribonucleoprotein complex"/>
    <property type="evidence" value="ECO:0007669"/>
    <property type="project" value="UniProtKB-KW"/>
</dbReference>
<gene>
    <name evidence="5" type="primary">mRpS7</name>
    <name evidence="5" type="ORF">g.42072</name>
</gene>
<dbReference type="PIRSF" id="PIRSF002122">
    <property type="entry name" value="RPS7p_RPS7a_RPS5e_RPS7o"/>
    <property type="match status" value="1"/>
</dbReference>
<evidence type="ECO:0000313" key="5">
    <source>
        <dbReference type="EMBL" id="MBY13899.1"/>
    </source>
</evidence>
<dbReference type="AlphaFoldDB" id="A0A2S2N9T4"/>
<organism evidence="5">
    <name type="scientific">Schizaphis graminum</name>
    <name type="common">Green bug aphid</name>
    <dbReference type="NCBI Taxonomy" id="13262"/>
    <lineage>
        <taxon>Eukaryota</taxon>
        <taxon>Metazoa</taxon>
        <taxon>Ecdysozoa</taxon>
        <taxon>Arthropoda</taxon>
        <taxon>Hexapoda</taxon>
        <taxon>Insecta</taxon>
        <taxon>Pterygota</taxon>
        <taxon>Neoptera</taxon>
        <taxon>Paraneoptera</taxon>
        <taxon>Hemiptera</taxon>
        <taxon>Sternorrhyncha</taxon>
        <taxon>Aphidomorpha</taxon>
        <taxon>Aphidoidea</taxon>
        <taxon>Aphididae</taxon>
        <taxon>Aphidini</taxon>
        <taxon>Schizaphis</taxon>
    </lineage>
</organism>
<dbReference type="InterPro" id="IPR000235">
    <property type="entry name" value="Ribosomal_uS7"/>
</dbReference>
<dbReference type="Gene3D" id="1.10.455.10">
    <property type="entry name" value="Ribosomal protein S7 domain"/>
    <property type="match status" value="1"/>
</dbReference>
<dbReference type="CDD" id="cd14870">
    <property type="entry name" value="uS7_Mitochondria_Mammalian"/>
    <property type="match status" value="1"/>
</dbReference>
<comment type="similarity">
    <text evidence="1">Belongs to the universal ribosomal protein uS7 family.</text>
</comment>
<evidence type="ECO:0000256" key="3">
    <source>
        <dbReference type="ARBA" id="ARBA00023274"/>
    </source>
</evidence>
<reference evidence="5" key="1">
    <citation type="submission" date="2018-04" db="EMBL/GenBank/DDBJ databases">
        <title>Transcriptome of Schizaphis graminum biotype I.</title>
        <authorList>
            <person name="Scully E.D."/>
            <person name="Geib S.M."/>
            <person name="Palmer N.A."/>
            <person name="Koch K."/>
            <person name="Bradshaw J."/>
            <person name="Heng-Moss T."/>
            <person name="Sarath G."/>
        </authorList>
    </citation>
    <scope>NUCLEOTIDE SEQUENCE</scope>
</reference>
<dbReference type="Pfam" id="PF00177">
    <property type="entry name" value="Ribosomal_S7"/>
    <property type="match status" value="1"/>
</dbReference>
<evidence type="ECO:0000256" key="1">
    <source>
        <dbReference type="ARBA" id="ARBA00007151"/>
    </source>
</evidence>
<dbReference type="PANTHER" id="PTHR11205">
    <property type="entry name" value="RIBOSOMAL PROTEIN S7"/>
    <property type="match status" value="1"/>
</dbReference>
<sequence length="231" mass="26691">MALFAKYLRIGSTVKHGFQAFPQLSAAKYSVYPPHYSEPVYKKQELDKMYESGMIDNYKLIPFKAAKSNETCSIFHDPVVEKFINYMLIKGQKKLARGVLEKTFEKIKKIQLEKYNRETDPEKKDSIIIDPVVILKKAIANCKPLLKLTAVKRGGSFYQVPVPITDKESTFYAMRWFVHCGREKDKSISFADFMAKELINASNNDGKVVKKKLDLHRQCEANRAYAHYRFS</sequence>
<dbReference type="GO" id="GO:0005840">
    <property type="term" value="C:ribosome"/>
    <property type="evidence" value="ECO:0007669"/>
    <property type="project" value="UniProtKB-KW"/>
</dbReference>
<feature type="domain" description="Small ribosomal subunit protein uS7" evidence="4">
    <location>
        <begin position="72"/>
        <end position="223"/>
    </location>
</feature>
<dbReference type="InterPro" id="IPR036823">
    <property type="entry name" value="Ribosomal_uS7_dom_sf"/>
</dbReference>
<proteinExistence type="inferred from homology"/>
<dbReference type="EMBL" id="GGMR01001280">
    <property type="protein sequence ID" value="MBY13899.1"/>
    <property type="molecule type" value="Transcribed_RNA"/>
</dbReference>
<keyword evidence="3" id="KW-0687">Ribonucleoprotein</keyword>
<dbReference type="InterPro" id="IPR023798">
    <property type="entry name" value="Ribosomal_uS7_dom"/>
</dbReference>
<protein>
    <submittedName>
        <fullName evidence="5">28S ribosomal protein S7</fullName>
    </submittedName>
</protein>
<dbReference type="GO" id="GO:0006412">
    <property type="term" value="P:translation"/>
    <property type="evidence" value="ECO:0007669"/>
    <property type="project" value="InterPro"/>
</dbReference>
<evidence type="ECO:0000259" key="4">
    <source>
        <dbReference type="Pfam" id="PF00177"/>
    </source>
</evidence>
<dbReference type="SUPFAM" id="SSF47973">
    <property type="entry name" value="Ribosomal protein S7"/>
    <property type="match status" value="1"/>
</dbReference>
<evidence type="ECO:0000256" key="2">
    <source>
        <dbReference type="ARBA" id="ARBA00022980"/>
    </source>
</evidence>
<keyword evidence="2 5" id="KW-0689">Ribosomal protein</keyword>
<name>A0A2S2N9T4_SCHGA</name>